<dbReference type="InterPro" id="IPR055170">
    <property type="entry name" value="GFO_IDH_MocA-like_dom"/>
</dbReference>
<dbReference type="InterPro" id="IPR036291">
    <property type="entry name" value="NAD(P)-bd_dom_sf"/>
</dbReference>
<feature type="domain" description="GFO/IDH/MocA-like oxidoreductase" evidence="4">
    <location>
        <begin position="134"/>
        <end position="245"/>
    </location>
</feature>
<keyword evidence="6" id="KW-1185">Reference proteome</keyword>
<dbReference type="GO" id="GO:0000166">
    <property type="term" value="F:nucleotide binding"/>
    <property type="evidence" value="ECO:0007669"/>
    <property type="project" value="InterPro"/>
</dbReference>
<feature type="domain" description="Gfo/Idh/MocA-like oxidoreductase N-terminal" evidence="3">
    <location>
        <begin position="12"/>
        <end position="123"/>
    </location>
</feature>
<dbReference type="AlphaFoldDB" id="A0A6L6X973"/>
<dbReference type="PANTHER" id="PTHR22604">
    <property type="entry name" value="OXIDOREDUCTASES"/>
    <property type="match status" value="1"/>
</dbReference>
<reference evidence="5 6" key="1">
    <citation type="submission" date="2019-11" db="EMBL/GenBank/DDBJ databases">
        <title>Streptomyces typhae sp. nov., a novel endophytic actinomycete isolated from the root of cattail pollen (Typha angustifolia L.).</title>
        <authorList>
            <person name="Peng C."/>
        </authorList>
    </citation>
    <scope>NUCLEOTIDE SEQUENCE [LARGE SCALE GENOMIC DNA]</scope>
    <source>
        <strain evidence="6">p1417</strain>
    </source>
</reference>
<sequence length="342" mass="36934">MSGRVRWGLLVTGAYADVAMRANAGSRTTEFVAVAHDDAASARAYADRHGLARAYGTYEELLADDEVEAVFVAVDPVGHAPAAIRALRAGKHVVVEKPLALTAKDADEVFRVAEEAGRLCMEGIFFRHHPRTLLAKRLLGEGVIGELRYLYAACTANLPPDYFRRHRELGGGGLFDLGAFTLSAIRFFGGSPERVYAEEVRRDGGADLNFSAQLRLPGDVLAQFEVGQEVCRGDALHVVGTTGRFVLDDPWFSRDVTHLELQRQGPPPHADPVSEYLPVDPEGAYGCGGTYAVSRMQFDDVSRAVLDGTEPPFGRADAVEQAAVMDALLESGAHARAVTLGR</sequence>
<dbReference type="PANTHER" id="PTHR22604:SF105">
    <property type="entry name" value="TRANS-1,2-DIHYDROBENZENE-1,2-DIOL DEHYDROGENASE"/>
    <property type="match status" value="1"/>
</dbReference>
<evidence type="ECO:0000313" key="5">
    <source>
        <dbReference type="EMBL" id="MVO90438.1"/>
    </source>
</evidence>
<proteinExistence type="inferred from homology"/>
<dbReference type="GO" id="GO:0016491">
    <property type="term" value="F:oxidoreductase activity"/>
    <property type="evidence" value="ECO:0007669"/>
    <property type="project" value="UniProtKB-KW"/>
</dbReference>
<dbReference type="SUPFAM" id="SSF55347">
    <property type="entry name" value="Glyceraldehyde-3-phosphate dehydrogenase-like, C-terminal domain"/>
    <property type="match status" value="1"/>
</dbReference>
<evidence type="ECO:0000256" key="1">
    <source>
        <dbReference type="ARBA" id="ARBA00010928"/>
    </source>
</evidence>
<evidence type="ECO:0000259" key="3">
    <source>
        <dbReference type="Pfam" id="PF01408"/>
    </source>
</evidence>
<dbReference type="Pfam" id="PF01408">
    <property type="entry name" value="GFO_IDH_MocA"/>
    <property type="match status" value="1"/>
</dbReference>
<evidence type="ECO:0000259" key="4">
    <source>
        <dbReference type="Pfam" id="PF22725"/>
    </source>
</evidence>
<evidence type="ECO:0000256" key="2">
    <source>
        <dbReference type="ARBA" id="ARBA00023002"/>
    </source>
</evidence>
<protein>
    <submittedName>
        <fullName evidence="5">Gfo/Idh/MocA family oxidoreductase</fullName>
    </submittedName>
</protein>
<evidence type="ECO:0000313" key="6">
    <source>
        <dbReference type="Proteomes" id="UP000483802"/>
    </source>
</evidence>
<dbReference type="InterPro" id="IPR050984">
    <property type="entry name" value="Gfo/Idh/MocA_domain"/>
</dbReference>
<dbReference type="InterPro" id="IPR000683">
    <property type="entry name" value="Gfo/Idh/MocA-like_OxRdtase_N"/>
</dbReference>
<dbReference type="RefSeq" id="WP_157169449.1">
    <property type="nucleotide sequence ID" value="NZ_WPNZ01000033.1"/>
</dbReference>
<accession>A0A6L6X973</accession>
<dbReference type="Gene3D" id="3.40.50.720">
    <property type="entry name" value="NAD(P)-binding Rossmann-like Domain"/>
    <property type="match status" value="1"/>
</dbReference>
<comment type="caution">
    <text evidence="5">The sequence shown here is derived from an EMBL/GenBank/DDBJ whole genome shotgun (WGS) entry which is preliminary data.</text>
</comment>
<dbReference type="EMBL" id="WPNZ01000033">
    <property type="protein sequence ID" value="MVO90438.1"/>
    <property type="molecule type" value="Genomic_DNA"/>
</dbReference>
<organism evidence="5 6">
    <name type="scientific">Streptomyces typhae</name>
    <dbReference type="NCBI Taxonomy" id="2681492"/>
    <lineage>
        <taxon>Bacteria</taxon>
        <taxon>Bacillati</taxon>
        <taxon>Actinomycetota</taxon>
        <taxon>Actinomycetes</taxon>
        <taxon>Kitasatosporales</taxon>
        <taxon>Streptomycetaceae</taxon>
        <taxon>Streptomyces</taxon>
    </lineage>
</organism>
<dbReference type="Proteomes" id="UP000483802">
    <property type="component" value="Unassembled WGS sequence"/>
</dbReference>
<dbReference type="Pfam" id="PF22725">
    <property type="entry name" value="GFO_IDH_MocA_C3"/>
    <property type="match status" value="1"/>
</dbReference>
<comment type="similarity">
    <text evidence="1">Belongs to the Gfo/Idh/MocA family.</text>
</comment>
<keyword evidence="2" id="KW-0560">Oxidoreductase</keyword>
<gene>
    <name evidence="5" type="ORF">GPA10_38245</name>
</gene>
<dbReference type="Gene3D" id="3.30.360.10">
    <property type="entry name" value="Dihydrodipicolinate Reductase, domain 2"/>
    <property type="match status" value="1"/>
</dbReference>
<name>A0A6L6X973_9ACTN</name>
<dbReference type="SUPFAM" id="SSF51735">
    <property type="entry name" value="NAD(P)-binding Rossmann-fold domains"/>
    <property type="match status" value="1"/>
</dbReference>